<keyword evidence="2" id="KW-1185">Reference proteome</keyword>
<sequence length="59" mass="6370">MVFDFEGINTELCAELSLHGSDNAPTIVAQSAKMIELRVVTFSDDAAIIQSCGQFFGQC</sequence>
<protein>
    <submittedName>
        <fullName evidence="1">Uncharacterized protein</fullName>
    </submittedName>
</protein>
<evidence type="ECO:0000313" key="2">
    <source>
        <dbReference type="Proteomes" id="UP001062632"/>
    </source>
</evidence>
<organism evidence="1 2">
    <name type="scientific">Neokomagataea thailandica NBRC 106555</name>
    <dbReference type="NCBI Taxonomy" id="1223520"/>
    <lineage>
        <taxon>Bacteria</taxon>
        <taxon>Pseudomonadati</taxon>
        <taxon>Pseudomonadota</taxon>
        <taxon>Alphaproteobacteria</taxon>
        <taxon>Acetobacterales</taxon>
        <taxon>Acetobacteraceae</taxon>
        <taxon>Neokomagataea</taxon>
    </lineage>
</organism>
<proteinExistence type="predicted"/>
<reference evidence="1 2" key="1">
    <citation type="submission" date="2013-04" db="EMBL/GenBank/DDBJ databases">
        <title>The genome sequencing project of 58 acetic acid bacteria.</title>
        <authorList>
            <person name="Okamoto-Kainuma A."/>
            <person name="Ishikawa M."/>
            <person name="Umino S."/>
            <person name="Koizumi Y."/>
            <person name="Shiwa Y."/>
            <person name="Yoshikawa H."/>
            <person name="Matsutani M."/>
            <person name="Matsushita K."/>
        </authorList>
    </citation>
    <scope>NUCLEOTIDE SEQUENCE [LARGE SCALE GENOMIC DNA]</scope>
    <source>
        <strain evidence="1 2">NBRC 106555</strain>
    </source>
</reference>
<gene>
    <name evidence="1" type="ORF">AA106555_0761</name>
</gene>
<accession>A0ABQ0QP21</accession>
<dbReference type="EMBL" id="BAQC01000018">
    <property type="protein sequence ID" value="GBR52002.1"/>
    <property type="molecule type" value="Genomic_DNA"/>
</dbReference>
<name>A0ABQ0QP21_9PROT</name>
<comment type="caution">
    <text evidence="1">The sequence shown here is derived from an EMBL/GenBank/DDBJ whole genome shotgun (WGS) entry which is preliminary data.</text>
</comment>
<evidence type="ECO:0000313" key="1">
    <source>
        <dbReference type="EMBL" id="GBR52002.1"/>
    </source>
</evidence>
<dbReference type="Proteomes" id="UP001062632">
    <property type="component" value="Unassembled WGS sequence"/>
</dbReference>